<dbReference type="Proteomes" id="UP000593564">
    <property type="component" value="Unassembled WGS sequence"/>
</dbReference>
<dbReference type="GO" id="GO:0016104">
    <property type="term" value="P:triterpenoid biosynthetic process"/>
    <property type="evidence" value="ECO:0007669"/>
    <property type="project" value="InterPro"/>
</dbReference>
<dbReference type="Gene3D" id="1.50.10.20">
    <property type="match status" value="1"/>
</dbReference>
<dbReference type="GO" id="GO:0042300">
    <property type="term" value="F:beta-amyrin synthase activity"/>
    <property type="evidence" value="ECO:0007669"/>
    <property type="project" value="TreeGrafter"/>
</dbReference>
<dbReference type="AlphaFoldDB" id="A0A7J7GVD3"/>
<reference evidence="2" key="1">
    <citation type="journal article" date="2020" name="Nat. Commun.">
        <title>Genome assembly of wild tea tree DASZ reveals pedigree and selection history of tea varieties.</title>
        <authorList>
            <person name="Zhang W."/>
            <person name="Zhang Y."/>
            <person name="Qiu H."/>
            <person name="Guo Y."/>
            <person name="Wan H."/>
            <person name="Zhang X."/>
            <person name="Scossa F."/>
            <person name="Alseekh S."/>
            <person name="Zhang Q."/>
            <person name="Wang P."/>
            <person name="Xu L."/>
            <person name="Schmidt M.H."/>
            <person name="Jia X."/>
            <person name="Li D."/>
            <person name="Zhu A."/>
            <person name="Guo F."/>
            <person name="Chen W."/>
            <person name="Ni D."/>
            <person name="Usadel B."/>
            <person name="Fernie A.R."/>
            <person name="Wen W."/>
        </authorList>
    </citation>
    <scope>NUCLEOTIDE SEQUENCE [LARGE SCALE GENOMIC DNA]</scope>
    <source>
        <strain evidence="2">cv. G240</strain>
    </source>
</reference>
<dbReference type="PANTHER" id="PTHR11764">
    <property type="entry name" value="TERPENE CYCLASE/MUTASE FAMILY MEMBER"/>
    <property type="match status" value="1"/>
</dbReference>
<reference evidence="1 2" key="2">
    <citation type="submission" date="2020-07" db="EMBL/GenBank/DDBJ databases">
        <title>Genome assembly of wild tea tree DASZ reveals pedigree and selection history of tea varieties.</title>
        <authorList>
            <person name="Zhang W."/>
        </authorList>
    </citation>
    <scope>NUCLEOTIDE SEQUENCE [LARGE SCALE GENOMIC DNA]</scope>
    <source>
        <strain evidence="2">cv. G240</strain>
        <tissue evidence="1">Leaf</tissue>
    </source>
</reference>
<name>A0A7J7GVD3_CAMSI</name>
<sequence>MQEDLYYHHTFIQDLLWDGLHYLREPIMNCWPFNKIRERAIRKTIKYMCYGAESKFATDVLSFGSQIWDTTLATQAIIASNMADEYGDSLKKAHIKKNPAGDFESMYRCFTKGAWALSNQDQGWVVSDCTAESLKVIMLYVTTVCLLRFSQMPTEIVEEKADNESLYDAVNVLVFLQSPESGGFASWEPPVPLPAFQMLNPSELFADIVVETE</sequence>
<dbReference type="GO" id="GO:0005811">
    <property type="term" value="C:lipid droplet"/>
    <property type="evidence" value="ECO:0007669"/>
    <property type="project" value="InterPro"/>
</dbReference>
<protein>
    <recommendedName>
        <fullName evidence="3">Squalene cyclase C-terminal domain-containing protein</fullName>
    </recommendedName>
</protein>
<keyword evidence="2" id="KW-1185">Reference proteome</keyword>
<dbReference type="InterPro" id="IPR018333">
    <property type="entry name" value="Squalene_cyclase"/>
</dbReference>
<gene>
    <name evidence="1" type="ORF">HYC85_018829</name>
</gene>
<evidence type="ECO:0000313" key="1">
    <source>
        <dbReference type="EMBL" id="KAF5944752.1"/>
    </source>
</evidence>
<dbReference type="InterPro" id="IPR008930">
    <property type="entry name" value="Terpenoid_cyclase/PrenylTrfase"/>
</dbReference>
<dbReference type="PANTHER" id="PTHR11764:SF71">
    <property type="entry name" value="TERPENE CYCLASE_MUTASE FAMILY MEMBER"/>
    <property type="match status" value="1"/>
</dbReference>
<dbReference type="SUPFAM" id="SSF48239">
    <property type="entry name" value="Terpenoid cyclases/Protein prenyltransferases"/>
    <property type="match status" value="2"/>
</dbReference>
<proteinExistence type="predicted"/>
<dbReference type="EMBL" id="JACBKZ010000008">
    <property type="protein sequence ID" value="KAF5944752.1"/>
    <property type="molecule type" value="Genomic_DNA"/>
</dbReference>
<comment type="caution">
    <text evidence="1">The sequence shown here is derived from an EMBL/GenBank/DDBJ whole genome shotgun (WGS) entry which is preliminary data.</text>
</comment>
<evidence type="ECO:0008006" key="3">
    <source>
        <dbReference type="Google" id="ProtNLM"/>
    </source>
</evidence>
<evidence type="ECO:0000313" key="2">
    <source>
        <dbReference type="Proteomes" id="UP000593564"/>
    </source>
</evidence>
<accession>A0A7J7GVD3</accession>
<organism evidence="1 2">
    <name type="scientific">Camellia sinensis</name>
    <name type="common">Tea plant</name>
    <name type="synonym">Thea sinensis</name>
    <dbReference type="NCBI Taxonomy" id="4442"/>
    <lineage>
        <taxon>Eukaryota</taxon>
        <taxon>Viridiplantae</taxon>
        <taxon>Streptophyta</taxon>
        <taxon>Embryophyta</taxon>
        <taxon>Tracheophyta</taxon>
        <taxon>Spermatophyta</taxon>
        <taxon>Magnoliopsida</taxon>
        <taxon>eudicotyledons</taxon>
        <taxon>Gunneridae</taxon>
        <taxon>Pentapetalae</taxon>
        <taxon>asterids</taxon>
        <taxon>Ericales</taxon>
        <taxon>Theaceae</taxon>
        <taxon>Camellia</taxon>
    </lineage>
</organism>